<organism evidence="2 3">
    <name type="scientific">Orbilia oligospora</name>
    <name type="common">Nematode-trapping fungus</name>
    <name type="synonym">Arthrobotrys oligospora</name>
    <dbReference type="NCBI Taxonomy" id="2813651"/>
    <lineage>
        <taxon>Eukaryota</taxon>
        <taxon>Fungi</taxon>
        <taxon>Dikarya</taxon>
        <taxon>Ascomycota</taxon>
        <taxon>Pezizomycotina</taxon>
        <taxon>Orbiliomycetes</taxon>
        <taxon>Orbiliales</taxon>
        <taxon>Orbiliaceae</taxon>
        <taxon>Orbilia</taxon>
    </lineage>
</organism>
<feature type="chain" id="PRO_5041171252" description="Stretch-activated cation channel mid1" evidence="1">
    <location>
        <begin position="23"/>
        <end position="821"/>
    </location>
</feature>
<evidence type="ECO:0008006" key="4">
    <source>
        <dbReference type="Google" id="ProtNLM"/>
    </source>
</evidence>
<name>A0A6G1MJF8_ORBOL</name>
<feature type="signal peptide" evidence="1">
    <location>
        <begin position="1"/>
        <end position="22"/>
    </location>
</feature>
<reference evidence="2 3" key="1">
    <citation type="submission" date="2019-06" db="EMBL/GenBank/DDBJ databases">
        <authorList>
            <person name="Palmer J.M."/>
        </authorList>
    </citation>
    <scope>NUCLEOTIDE SEQUENCE [LARGE SCALE GENOMIC DNA]</scope>
    <source>
        <strain evidence="2 3">TWF191</strain>
    </source>
</reference>
<accession>A0A6G1MJF8</accession>
<sequence>MKLLSPPHPLVWVLAIPSLIFSTSTFATSIVPSTGTGLHTMDHAPKNNSVSMSTSMTTYQVPTAPTKSVSELTRVPSYIPRLTNSTGKFESVDDPEYTPFAPKRLNHTMTRGGTKIKTAVITTISNFPTLVATHSKYTLVTSTIRRPPPTRTPIFGSEPGFEVLAVCNWLAPATFPIKTAPNNTTNPSNATSMATLTPTPTPSIEQLLYPPFNLSAFSSFLTALEAAEHPLPDQYQLGFKDTKPQLYWIKETGLRQDKDCLTHLFDRINDIRVSLCIPIVQQNATTISQALSLPMENITTILSTIGSDIETYQTDPSQLKGDICEWTPKSSARDPSKQIYDPKDPNEGKFQAYFIGEYYTDDRDGNENLARIGSEELPLVGWDLNIASGGNNYQKDELLWGANLQFKTPRWDLIKTTFTPTNPDHKCSDPKDFGLSKPKKRLPQSDIEKYVYPVVNSTINGLRILAEDIYASNNYDSIIRMLDEKDGDCIRRFCGGRQNLTLSICGFQSFKKFDMINAENQYANALGDRIKISEMVHFLRTQFEDAAIRHFKNPDQLDARHFGPPLREFMCSVSAVNGTTSKLPGIFSFILGPINGRKVPGCEKPEEYKEGCGNFRLEISSKPCTLFYPRCGFSQRGYEGSQDVATLNSIREARNAIEDGTITRRFAKNLIGETPSNWVRWTQAMIDDTMISFDQFYCDLKGKVKIAVGIEGQARGTRRASYEVPPKQLLRGIDVLIKEFGEIESPERISRGCSWNIKGLRPPPTAILNLTEESGFSGSVFAAQWGGAGPNTIIQEDWPWIINITRLYEDDPCESFSQIAS</sequence>
<keyword evidence="1" id="KW-0732">Signal</keyword>
<protein>
    <recommendedName>
        <fullName evidence="4">Stretch-activated cation channel mid1</fullName>
    </recommendedName>
</protein>
<evidence type="ECO:0000313" key="3">
    <source>
        <dbReference type="Proteomes" id="UP000483672"/>
    </source>
</evidence>
<dbReference type="EMBL" id="WIPF01000011">
    <property type="protein sequence ID" value="KAF3229954.1"/>
    <property type="molecule type" value="Genomic_DNA"/>
</dbReference>
<evidence type="ECO:0000256" key="1">
    <source>
        <dbReference type="SAM" id="SignalP"/>
    </source>
</evidence>
<gene>
    <name evidence="2" type="ORF">TWF191_000857</name>
</gene>
<dbReference type="AlphaFoldDB" id="A0A6G1MJF8"/>
<dbReference type="Proteomes" id="UP000483672">
    <property type="component" value="Unassembled WGS sequence"/>
</dbReference>
<evidence type="ECO:0000313" key="2">
    <source>
        <dbReference type="EMBL" id="KAF3229954.1"/>
    </source>
</evidence>
<proteinExistence type="predicted"/>
<comment type="caution">
    <text evidence="2">The sequence shown here is derived from an EMBL/GenBank/DDBJ whole genome shotgun (WGS) entry which is preliminary data.</text>
</comment>